<dbReference type="PROSITE" id="PS50089">
    <property type="entry name" value="ZF_RING_2"/>
    <property type="match status" value="1"/>
</dbReference>
<feature type="compositionally biased region" description="Basic and acidic residues" evidence="2">
    <location>
        <begin position="213"/>
        <end position="223"/>
    </location>
</feature>
<proteinExistence type="predicted"/>
<keyword evidence="1" id="KW-0863">Zinc-finger</keyword>
<accession>A0A9P4KJN8</accession>
<evidence type="ECO:0000313" key="6">
    <source>
        <dbReference type="Proteomes" id="UP000800093"/>
    </source>
</evidence>
<dbReference type="GO" id="GO:0008270">
    <property type="term" value="F:zinc ion binding"/>
    <property type="evidence" value="ECO:0007669"/>
    <property type="project" value="UniProtKB-KW"/>
</dbReference>
<dbReference type="OrthoDB" id="8062037at2759"/>
<keyword evidence="3" id="KW-0812">Transmembrane</keyword>
<organism evidence="5 6">
    <name type="scientific">Lojkania enalia</name>
    <dbReference type="NCBI Taxonomy" id="147567"/>
    <lineage>
        <taxon>Eukaryota</taxon>
        <taxon>Fungi</taxon>
        <taxon>Dikarya</taxon>
        <taxon>Ascomycota</taxon>
        <taxon>Pezizomycotina</taxon>
        <taxon>Dothideomycetes</taxon>
        <taxon>Pleosporomycetidae</taxon>
        <taxon>Pleosporales</taxon>
        <taxon>Pleosporales incertae sedis</taxon>
        <taxon>Lojkania</taxon>
    </lineage>
</organism>
<dbReference type="CDD" id="cd16448">
    <property type="entry name" value="RING-H2"/>
    <property type="match status" value="1"/>
</dbReference>
<dbReference type="SMART" id="SM00184">
    <property type="entry name" value="RING"/>
    <property type="match status" value="1"/>
</dbReference>
<evidence type="ECO:0000256" key="2">
    <source>
        <dbReference type="SAM" id="MobiDB-lite"/>
    </source>
</evidence>
<keyword evidence="3" id="KW-0472">Membrane</keyword>
<keyword evidence="6" id="KW-1185">Reference proteome</keyword>
<evidence type="ECO:0000313" key="5">
    <source>
        <dbReference type="EMBL" id="KAF2268855.1"/>
    </source>
</evidence>
<dbReference type="Pfam" id="PF13639">
    <property type="entry name" value="zf-RING_2"/>
    <property type="match status" value="1"/>
</dbReference>
<feature type="region of interest" description="Disordered" evidence="2">
    <location>
        <begin position="213"/>
        <end position="245"/>
    </location>
</feature>
<dbReference type="EMBL" id="ML986585">
    <property type="protein sequence ID" value="KAF2268855.1"/>
    <property type="molecule type" value="Genomic_DNA"/>
</dbReference>
<feature type="compositionally biased region" description="Basic and acidic residues" evidence="2">
    <location>
        <begin position="232"/>
        <end position="245"/>
    </location>
</feature>
<dbReference type="AlphaFoldDB" id="A0A9P4KJN8"/>
<comment type="caution">
    <text evidence="5">The sequence shown here is derived from an EMBL/GenBank/DDBJ whole genome shotgun (WGS) entry which is preliminary data.</text>
</comment>
<dbReference type="InterPro" id="IPR013083">
    <property type="entry name" value="Znf_RING/FYVE/PHD"/>
</dbReference>
<dbReference type="SUPFAM" id="SSF57850">
    <property type="entry name" value="RING/U-box"/>
    <property type="match status" value="1"/>
</dbReference>
<feature type="domain" description="RING-type" evidence="4">
    <location>
        <begin position="124"/>
        <end position="204"/>
    </location>
</feature>
<keyword evidence="1" id="KW-0862">Zinc</keyword>
<protein>
    <recommendedName>
        <fullName evidence="4">RING-type domain-containing protein</fullName>
    </recommendedName>
</protein>
<dbReference type="Gene3D" id="3.30.40.10">
    <property type="entry name" value="Zinc/RING finger domain, C3HC4 (zinc finger)"/>
    <property type="match status" value="1"/>
</dbReference>
<reference evidence="6" key="1">
    <citation type="journal article" date="2020" name="Stud. Mycol.">
        <title>101 Dothideomycetes genomes: A test case for predicting lifestyles and emergence of pathogens.</title>
        <authorList>
            <person name="Haridas S."/>
            <person name="Albert R."/>
            <person name="Binder M."/>
            <person name="Bloem J."/>
            <person name="LaButti K."/>
            <person name="Salamov A."/>
            <person name="Andreopoulos B."/>
            <person name="Baker S."/>
            <person name="Barry K."/>
            <person name="Bills G."/>
            <person name="Bluhm B."/>
            <person name="Cannon C."/>
            <person name="Castanera R."/>
            <person name="Culley D."/>
            <person name="Daum C."/>
            <person name="Ezra D."/>
            <person name="Gonzalez J."/>
            <person name="Henrissat B."/>
            <person name="Kuo A."/>
            <person name="Liang C."/>
            <person name="Lipzen A."/>
            <person name="Lutzoni F."/>
            <person name="Magnuson J."/>
            <person name="Mondo S."/>
            <person name="Nolan M."/>
            <person name="Ohm R."/>
            <person name="Pangilinan J."/>
            <person name="Park H.-J."/>
            <person name="Ramirez L."/>
            <person name="Alfaro M."/>
            <person name="Sun H."/>
            <person name="Tritt A."/>
            <person name="Yoshinaga Y."/>
            <person name="Zwiers L.-H."/>
            <person name="Turgeon B."/>
            <person name="Goodwin S."/>
            <person name="Spatafora J."/>
            <person name="Crous P."/>
            <person name="Grigoriev I."/>
        </authorList>
    </citation>
    <scope>NUCLEOTIDE SEQUENCE [LARGE SCALE GENOMIC DNA]</scope>
    <source>
        <strain evidence="6">CBS 304.66</strain>
    </source>
</reference>
<gene>
    <name evidence="5" type="ORF">CC78DRAFT_575839</name>
</gene>
<name>A0A9P4KJN8_9PLEO</name>
<dbReference type="InterPro" id="IPR001841">
    <property type="entry name" value="Znf_RING"/>
</dbReference>
<evidence type="ECO:0000259" key="4">
    <source>
        <dbReference type="PROSITE" id="PS50089"/>
    </source>
</evidence>
<dbReference type="PANTHER" id="PTHR45676">
    <property type="entry name" value="RING-H2 FINGER PROTEIN ATL51-RELATED"/>
    <property type="match status" value="1"/>
</dbReference>
<evidence type="ECO:0000256" key="1">
    <source>
        <dbReference type="PROSITE-ProRule" id="PRU00175"/>
    </source>
</evidence>
<feature type="transmembrane region" description="Helical" evidence="3">
    <location>
        <begin position="38"/>
        <end position="59"/>
    </location>
</feature>
<keyword evidence="3" id="KW-1133">Transmembrane helix</keyword>
<keyword evidence="1" id="KW-0479">Metal-binding</keyword>
<sequence length="245" mass="27737">MPVILARTALDTMHHLNVAKRQRGEEQDSAKYMSPATIGFLVPLFVVFIFGPFLCIYFVRNRRTARIQHRLNSTPPALRRKEARKMLEGLAAVSIISKDDKHKCMASVDERSTANRVSVTDDDCAICLSTLHAPSHPEPAKVVETTGTAKVLERLPPSRTPSISEQSIAEKEGISKLEVCGHEFHAECLISWFLVRKYSCPICRAVYFAPAEEKRKSQDRLREGTQTSSQSHRNEQHELRQREDV</sequence>
<dbReference type="Proteomes" id="UP000800093">
    <property type="component" value="Unassembled WGS sequence"/>
</dbReference>
<evidence type="ECO:0000256" key="3">
    <source>
        <dbReference type="SAM" id="Phobius"/>
    </source>
</evidence>